<feature type="domain" description="YhdP central" evidence="3">
    <location>
        <begin position="1"/>
        <end position="303"/>
    </location>
</feature>
<dbReference type="EMBL" id="NEVT01000003">
    <property type="protein sequence ID" value="OZI79720.1"/>
    <property type="molecule type" value="Genomic_DNA"/>
</dbReference>
<keyword evidence="2" id="KW-1133">Transmembrane helix</keyword>
<gene>
    <name evidence="4" type="ORF">CAL24_07305</name>
</gene>
<protein>
    <submittedName>
        <fullName evidence="4">TIGR02099 family protein</fullName>
    </submittedName>
</protein>
<dbReference type="AlphaFoldDB" id="A0A261W1G8"/>
<accession>A0A261W1G8</accession>
<dbReference type="PANTHER" id="PTHR38690:SF1">
    <property type="entry name" value="PROTEASE"/>
    <property type="match status" value="1"/>
</dbReference>
<evidence type="ECO:0000313" key="5">
    <source>
        <dbReference type="Proteomes" id="UP000215633"/>
    </source>
</evidence>
<keyword evidence="2" id="KW-0812">Transmembrane</keyword>
<dbReference type="NCBIfam" id="TIGR02099">
    <property type="entry name" value="YhdP family protein"/>
    <property type="match status" value="1"/>
</dbReference>
<proteinExistence type="predicted"/>
<comment type="caution">
    <text evidence="4">The sequence shown here is derived from an EMBL/GenBank/DDBJ whole genome shotgun (WGS) entry which is preliminary data.</text>
</comment>
<dbReference type="InterPro" id="IPR011836">
    <property type="entry name" value="YhdP"/>
</dbReference>
<keyword evidence="5" id="KW-1185">Reference proteome</keyword>
<dbReference type="RefSeq" id="WP_094806221.1">
    <property type="nucleotide sequence ID" value="NZ_NEVT01000003.1"/>
</dbReference>
<dbReference type="Proteomes" id="UP000215633">
    <property type="component" value="Unassembled WGS sequence"/>
</dbReference>
<keyword evidence="2" id="KW-0472">Membrane</keyword>
<feature type="domain" description="YhdP central" evidence="3">
    <location>
        <begin position="328"/>
        <end position="1177"/>
    </location>
</feature>
<dbReference type="InterPro" id="IPR025263">
    <property type="entry name" value="YhdP_central"/>
</dbReference>
<organism evidence="4 5">
    <name type="scientific">Bordetella genomosp. 2</name>
    <dbReference type="NCBI Taxonomy" id="1983456"/>
    <lineage>
        <taxon>Bacteria</taxon>
        <taxon>Pseudomonadati</taxon>
        <taxon>Pseudomonadota</taxon>
        <taxon>Betaproteobacteria</taxon>
        <taxon>Burkholderiales</taxon>
        <taxon>Alcaligenaceae</taxon>
        <taxon>Bordetella</taxon>
    </lineage>
</organism>
<evidence type="ECO:0000256" key="1">
    <source>
        <dbReference type="SAM" id="MobiDB-lite"/>
    </source>
</evidence>
<dbReference type="PANTHER" id="PTHR38690">
    <property type="entry name" value="PROTEASE-RELATED"/>
    <property type="match status" value="1"/>
</dbReference>
<dbReference type="Pfam" id="PF13116">
    <property type="entry name" value="YhdP"/>
    <property type="match status" value="2"/>
</dbReference>
<evidence type="ECO:0000256" key="2">
    <source>
        <dbReference type="SAM" id="Phobius"/>
    </source>
</evidence>
<reference evidence="5" key="1">
    <citation type="submission" date="2017-05" db="EMBL/GenBank/DDBJ databases">
        <title>Complete and WGS of Bordetella genogroups.</title>
        <authorList>
            <person name="Spilker T."/>
            <person name="Lipuma J."/>
        </authorList>
    </citation>
    <scope>NUCLEOTIDE SEQUENCE [LARGE SCALE GENOMIC DNA]</scope>
    <source>
        <strain evidence="5">AU8256</strain>
    </source>
</reference>
<feature type="transmembrane region" description="Helical" evidence="2">
    <location>
        <begin position="12"/>
        <end position="33"/>
    </location>
</feature>
<sequence>MSLSAKVIRCLLWSVLAVYIVAALLLLGLRYWVLPDIDQWRPRIEAYASEALGAQVSIDRIEADWRGLNPRLTLTGVAIHDTQPEPVLALPSVSAVLGWRSVVLLSPTLLSLRIEGPELLLRRDAGNRLWVAGRSVDLDAAGDGRPPRLLQWLAGQRDIALVDATLHWRDERRGAPDIALRNVNLRLHNGALSHRFALSAEPPAGLARDLSLRGRFARNPLLTGQQRFTGELYAEVNDAEPSAWAPWLAVPPVAGRAAARAWLTLDQGTVTDVTVDTSVRGVHWQAEGATAGFGLDEGTLRLQGPPGAVVQFADIPLAPGGDGAGLALRGELAGLRIDLPGLFDPALLQADTVRVDASVRRPAQQPAVVDVRQLDIVNADLDARLHGRWTAQGRTAAGTADFGGNLARAAMPAIHKYLPLTVNADAREWLARGLPAGQARDASVTVKGDLDDFPFGRPDDTGQFRIAGAYDGAIVDYAPARGDRKGWPRLENLAGHFAVDKVSLSVDSPGGAIIRTGEGHTVELGAVTASIPNMEERATLYIDGATSGPVPAYLALVDNSPLGRLLDGALDEAQGSGSWQVPLKLEVPLLDAEETKVDGRIVFGGDTFRFVPEMPELRQAQGELHFSERGVRTDGVRTEFLGGPARIAGQLEQRGDALRFDGTLTAAGLKQLADSPVMARFSGQTPYRGQLSYGAGGALDIAVESDLAGLGIDLPAPVGKARAAARPLKARWGPAAGATGRDQLSVALGSDMTLLLEHTRGARGGPYFPRGALGVGRAAALPAAGLAVDIAAPELDLDAWETVADSAAPAQDGKQDGRVLPELSRIDLETARLRVAGWDLDELTLHATRPQPAHWQVDLRSRQAAGSLAWQEASGAIAGQVTARLSHLALGSEEASESPADDTPMADDDLSDIPAVDLRAEHFSLYGRDVGALELLGTNLERGRLWRLDKLRIANDSATLDASGNWRLDGAQRGLSVEATAQFKDLGGFMDRIGYKQMVAGGSGSVHGKLTWRDLPWTHNLANIDGQARISLDNGRFLNVNSRSARLLELLSLQSVQRLAKLEFNPANLLRDGFPFDTIRGDMALSRGILHTEGYKLNGPVATIVLAGDTDIIAERWDLNAVVIPNLDASGAAVATALAVNPLIGLGAFVTQWLLKQPLARAMTMEYTVTGSWDDPKLAPVESKAQQTPKPVEDHIEH</sequence>
<evidence type="ECO:0000313" key="4">
    <source>
        <dbReference type="EMBL" id="OZI79720.1"/>
    </source>
</evidence>
<feature type="region of interest" description="Disordered" evidence="1">
    <location>
        <begin position="1178"/>
        <end position="1198"/>
    </location>
</feature>
<name>A0A261W1G8_9BORD</name>
<evidence type="ECO:0000259" key="3">
    <source>
        <dbReference type="Pfam" id="PF13116"/>
    </source>
</evidence>